<comment type="caution">
    <text evidence="5">The sequence shown here is derived from an EMBL/GenBank/DDBJ whole genome shotgun (WGS) entry which is preliminary data.</text>
</comment>
<keyword evidence="3" id="KW-0413">Isomerase</keyword>
<feature type="region of interest" description="Disordered" evidence="4">
    <location>
        <begin position="400"/>
        <end position="581"/>
    </location>
</feature>
<keyword evidence="2" id="KW-0576">Peroxisome</keyword>
<dbReference type="InterPro" id="IPR029045">
    <property type="entry name" value="ClpP/crotonase-like_dom_sf"/>
</dbReference>
<name>A0A9P9YPL9_9MUSC</name>
<feature type="region of interest" description="Disordered" evidence="4">
    <location>
        <begin position="1"/>
        <end position="30"/>
    </location>
</feature>
<dbReference type="GO" id="GO:0005777">
    <property type="term" value="C:peroxisome"/>
    <property type="evidence" value="ECO:0007669"/>
    <property type="project" value="UniProtKB-SubCell"/>
</dbReference>
<feature type="compositionally biased region" description="Basic and acidic residues" evidence="4">
    <location>
        <begin position="502"/>
        <end position="511"/>
    </location>
</feature>
<sequence length="930" mass="100337">MEQVTDSELRMPQPIKTEEPPPEVEKTETLEPKTTALEALEKCAGPADLEDELANLNGSDEGAGLDELSSLEQEIAKLHHIRPPDAASEAADSVPPSGGADNGGLETRLAGEDLTSGSPLVEDGNDSTGNGQVSESPLEEVDLIALLKGTDTSHEQTSGDEKSALEKALSELDGVEGDVDVGVTIEGEGQFEIMEIDDDEGDSSARKPSPKVPVHKPSKPSPSTTSKTTIPKQRLSPEQARAVALEQMAGLKNKSRRKEPPPVLKPVDIVSSLNDDWDDYDSEEEKKEVITLLPAQVVSKKPPLPLKKVPSPSKSSLNSPILLSNKISGVKVMLKTVSQKQLAASTSPPVEKPKPAGIVSPAKETEEPTTGFKRMRVIRKKIIWDPDVPETKTSFAQYASTKAAVKASSPAPPAPKATVKSISPNTTMKKEVAPKKRAATPTARATKAGTPVGAAERGPSPVKRRSQTPNTGLANGGTQKKKKVSEIDRLMGDEGAANMIHAVEHEQREMSGGEMSNKPLMRKRSMTITGRNQTQRAAVEPSPAKKDSAHPSAKRAPGAADSVFTKSTATSSASKPRASDSWDYVYKQRASEESMIMRRRSNSSYSSNASVSRNSLDNKPGAANLSDDAAEGSDPSFKFLKPVNKTNQRGGEASAAVASHTLANDMKANSEKQLVVLHKVDKVAHLVIHTHRGKSGHTYSSQLLEQLSDTLASVARKSEYNTVLVTVEGQQFCQGIDCQELVQGSLEKRRNNVSQLSLALKTYLRTLATFPKPLVAGIIGNLINLGVMQLPFADYVVAADDCCFETNYAKLGQLPEGYALWHGHEKVSSEVHLRLFLLGERLFAPELLGPQSFVNKICKARSVNDEALAIAKQISTNSAEMYRALKKLNHSAKNAANFPRLDEELKVIAEQWLTVNCLANFKRYLNDVDF</sequence>
<keyword evidence="6" id="KW-1185">Reference proteome</keyword>
<dbReference type="OrthoDB" id="6357915at2759"/>
<feature type="region of interest" description="Disordered" evidence="4">
    <location>
        <begin position="188"/>
        <end position="281"/>
    </location>
</feature>
<evidence type="ECO:0000256" key="1">
    <source>
        <dbReference type="ARBA" id="ARBA00004275"/>
    </source>
</evidence>
<feature type="region of interest" description="Disordered" evidence="4">
    <location>
        <begin position="595"/>
        <end position="641"/>
    </location>
</feature>
<feature type="compositionally biased region" description="Polar residues" evidence="4">
    <location>
        <begin position="126"/>
        <end position="135"/>
    </location>
</feature>
<protein>
    <submittedName>
        <fullName evidence="5">Uncharacterized protein</fullName>
    </submittedName>
</protein>
<dbReference type="GO" id="GO:0004165">
    <property type="term" value="F:delta(3)-delta(2)-enoyl-CoA isomerase activity"/>
    <property type="evidence" value="ECO:0007669"/>
    <property type="project" value="UniProtKB-ARBA"/>
</dbReference>
<evidence type="ECO:0000256" key="2">
    <source>
        <dbReference type="ARBA" id="ARBA00023140"/>
    </source>
</evidence>
<feature type="compositionally biased region" description="Low complexity" evidence="4">
    <location>
        <begin position="439"/>
        <end position="448"/>
    </location>
</feature>
<dbReference type="InterPro" id="IPR001753">
    <property type="entry name" value="Enoyl-CoA_hydra/iso"/>
</dbReference>
<dbReference type="InterPro" id="IPR051053">
    <property type="entry name" value="ECH/Chromodomain_protein"/>
</dbReference>
<dbReference type="Pfam" id="PF00378">
    <property type="entry name" value="ECH_1"/>
    <property type="match status" value="1"/>
</dbReference>
<feature type="region of interest" description="Disordered" evidence="4">
    <location>
        <begin position="342"/>
        <end position="372"/>
    </location>
</feature>
<evidence type="ECO:0000313" key="6">
    <source>
        <dbReference type="Proteomes" id="UP001059596"/>
    </source>
</evidence>
<feature type="compositionally biased region" description="Polar residues" evidence="4">
    <location>
        <begin position="526"/>
        <end position="536"/>
    </location>
</feature>
<gene>
    <name evidence="5" type="ORF">M5D96_006767</name>
</gene>
<reference evidence="5" key="1">
    <citation type="journal article" date="2023" name="Genome Biol. Evol.">
        <title>Long-read-based Genome Assembly of Drosophila gunungcola Reveals Fewer Chemosensory Genes in Flower-breeding Species.</title>
        <authorList>
            <person name="Negi A."/>
            <person name="Liao B.Y."/>
            <person name="Yeh S.D."/>
        </authorList>
    </citation>
    <scope>NUCLEOTIDE SEQUENCE</scope>
    <source>
        <strain evidence="5">Sukarami</strain>
    </source>
</reference>
<dbReference type="Gene3D" id="3.90.226.10">
    <property type="entry name" value="2-enoyl-CoA Hydratase, Chain A, domain 1"/>
    <property type="match status" value="1"/>
</dbReference>
<dbReference type="Proteomes" id="UP001059596">
    <property type="component" value="Unassembled WGS sequence"/>
</dbReference>
<accession>A0A9P9YPL9</accession>
<dbReference type="PANTHER" id="PTHR43684:SF1">
    <property type="entry name" value="ENOYL-COA DELTA ISOMERASE 2"/>
    <property type="match status" value="1"/>
</dbReference>
<feature type="compositionally biased region" description="Basic and acidic residues" evidence="4">
    <location>
        <begin position="16"/>
        <end position="30"/>
    </location>
</feature>
<feature type="region of interest" description="Disordered" evidence="4">
    <location>
        <begin position="46"/>
        <end position="165"/>
    </location>
</feature>
<evidence type="ECO:0000256" key="4">
    <source>
        <dbReference type="SAM" id="MobiDB-lite"/>
    </source>
</evidence>
<feature type="compositionally biased region" description="Low complexity" evidence="4">
    <location>
        <begin position="221"/>
        <end position="232"/>
    </location>
</feature>
<feature type="compositionally biased region" description="Basic and acidic residues" evidence="4">
    <location>
        <begin position="151"/>
        <end position="165"/>
    </location>
</feature>
<feature type="compositionally biased region" description="Low complexity" evidence="4">
    <location>
        <begin position="602"/>
        <end position="615"/>
    </location>
</feature>
<dbReference type="PANTHER" id="PTHR43684">
    <property type="match status" value="1"/>
</dbReference>
<evidence type="ECO:0000313" key="5">
    <source>
        <dbReference type="EMBL" id="KAI8040824.1"/>
    </source>
</evidence>
<dbReference type="SUPFAM" id="SSF52096">
    <property type="entry name" value="ClpP/crotonase"/>
    <property type="match status" value="1"/>
</dbReference>
<feature type="compositionally biased region" description="Low complexity" evidence="4">
    <location>
        <begin position="400"/>
        <end position="409"/>
    </location>
</feature>
<dbReference type="CDD" id="cd06558">
    <property type="entry name" value="crotonase-like"/>
    <property type="match status" value="1"/>
</dbReference>
<feature type="compositionally biased region" description="Low complexity" evidence="4">
    <location>
        <begin position="565"/>
        <end position="575"/>
    </location>
</feature>
<proteinExistence type="predicted"/>
<feature type="compositionally biased region" description="Polar residues" evidence="4">
    <location>
        <begin position="467"/>
        <end position="478"/>
    </location>
</feature>
<dbReference type="AlphaFoldDB" id="A0A9P9YPL9"/>
<evidence type="ECO:0000256" key="3">
    <source>
        <dbReference type="ARBA" id="ARBA00023235"/>
    </source>
</evidence>
<organism evidence="5 6">
    <name type="scientific">Drosophila gunungcola</name>
    <name type="common">fruit fly</name>
    <dbReference type="NCBI Taxonomy" id="103775"/>
    <lineage>
        <taxon>Eukaryota</taxon>
        <taxon>Metazoa</taxon>
        <taxon>Ecdysozoa</taxon>
        <taxon>Arthropoda</taxon>
        <taxon>Hexapoda</taxon>
        <taxon>Insecta</taxon>
        <taxon>Pterygota</taxon>
        <taxon>Neoptera</taxon>
        <taxon>Endopterygota</taxon>
        <taxon>Diptera</taxon>
        <taxon>Brachycera</taxon>
        <taxon>Muscomorpha</taxon>
        <taxon>Ephydroidea</taxon>
        <taxon>Drosophilidae</taxon>
        <taxon>Drosophila</taxon>
        <taxon>Sophophora</taxon>
    </lineage>
</organism>
<comment type="subcellular location">
    <subcellularLocation>
        <location evidence="1">Peroxisome</location>
    </subcellularLocation>
</comment>
<dbReference type="EMBL" id="JAMKOV010000004">
    <property type="protein sequence ID" value="KAI8040824.1"/>
    <property type="molecule type" value="Genomic_DNA"/>
</dbReference>